<proteinExistence type="inferred from homology"/>
<evidence type="ECO:0000256" key="2">
    <source>
        <dbReference type="ARBA" id="ARBA00022630"/>
    </source>
</evidence>
<dbReference type="InterPro" id="IPR050493">
    <property type="entry name" value="FAD-dep_Monooxygenase_BioMet"/>
</dbReference>
<dbReference type="InterPro" id="IPR036188">
    <property type="entry name" value="FAD/NAD-bd_sf"/>
</dbReference>
<evidence type="ECO:0000256" key="1">
    <source>
        <dbReference type="ARBA" id="ARBA00007992"/>
    </source>
</evidence>
<gene>
    <name evidence="7" type="ORF">PAC_15850</name>
</gene>
<dbReference type="STRING" id="576137.A0A1L7XLL2"/>
<evidence type="ECO:0000259" key="6">
    <source>
        <dbReference type="Pfam" id="PF01494"/>
    </source>
</evidence>
<dbReference type="PANTHER" id="PTHR13789">
    <property type="entry name" value="MONOOXYGENASE"/>
    <property type="match status" value="1"/>
</dbReference>
<dbReference type="PANTHER" id="PTHR13789:SF147">
    <property type="entry name" value="PUTATIVE (AFU_ORTHOLOGUE AFUA_2G01950)-RELATED"/>
    <property type="match status" value="1"/>
</dbReference>
<evidence type="ECO:0000313" key="7">
    <source>
        <dbReference type="EMBL" id="CZR65950.1"/>
    </source>
</evidence>
<evidence type="ECO:0000256" key="4">
    <source>
        <dbReference type="ARBA" id="ARBA00023002"/>
    </source>
</evidence>
<dbReference type="OrthoDB" id="16820at2759"/>
<protein>
    <submittedName>
        <fullName evidence="7">Related to salicylate hydroxylase</fullName>
    </submittedName>
</protein>
<dbReference type="InterPro" id="IPR002938">
    <property type="entry name" value="FAD-bd"/>
</dbReference>
<dbReference type="SUPFAM" id="SSF51905">
    <property type="entry name" value="FAD/NAD(P)-binding domain"/>
    <property type="match status" value="1"/>
</dbReference>
<comment type="similarity">
    <text evidence="1">Belongs to the paxM FAD-dependent monooxygenase family.</text>
</comment>
<dbReference type="EMBL" id="FJOG01000034">
    <property type="protein sequence ID" value="CZR65950.1"/>
    <property type="molecule type" value="Genomic_DNA"/>
</dbReference>
<name>A0A1L7XLL2_9HELO</name>
<reference evidence="7 8" key="1">
    <citation type="submission" date="2016-03" db="EMBL/GenBank/DDBJ databases">
        <authorList>
            <person name="Ploux O."/>
        </authorList>
    </citation>
    <scope>NUCLEOTIDE SEQUENCE [LARGE SCALE GENOMIC DNA]</scope>
    <source>
        <strain evidence="7 8">UAMH 11012</strain>
    </source>
</reference>
<dbReference type="AlphaFoldDB" id="A0A1L7XLL2"/>
<dbReference type="Pfam" id="PF01494">
    <property type="entry name" value="FAD_binding_3"/>
    <property type="match status" value="1"/>
</dbReference>
<keyword evidence="5" id="KW-0503">Monooxygenase</keyword>
<keyword evidence="2" id="KW-0285">Flavoprotein</keyword>
<dbReference type="PRINTS" id="PR00420">
    <property type="entry name" value="RNGMNOXGNASE"/>
</dbReference>
<keyword evidence="4" id="KW-0560">Oxidoreductase</keyword>
<keyword evidence="3" id="KW-0274">FAD</keyword>
<keyword evidence="8" id="KW-1185">Reference proteome</keyword>
<sequence length="468" mass="51776">MVKEKKPLRIGLCGAGIGGLAAAIALQRAGAQVTVLEAAPELGEIGAGIQMTPNVSRLLIQWGVADVIGDNLVEFEELNMRKMDGTKVGYTKMMPDMRRDLGFPWWVVHRAHLHEGLVKVAEKEGARLLINSRVTSISYQSSPHVTVTTSSGATHTFELLIGSDGVNSIVRRTLFPYVKPTPPTSNCAYRAIVPYEQVRQDPVARELAEKLTMEVWMSEGSYIITYPISKGKDLNLVLAHHVPDNRLVDQVEDVSIEELRETYKDYDLRIKTVVDMIESVQRWPLLVTSLPSWSSASKNIVLIGDAAHSMTNHMAQGAATSMEDGAFLGRCISSVISGHITLADAVSIYETERMPKAHFKQQLSFLNGAIWQLPDGPAQEARDAAMKPELERRLFLRSSNLYGDPKTVLGVYGYDAGRHADEAIFQFLRGRRRGDWRVGRGIEKETYDDVMGLFMPEGRKGGARGGED</sequence>
<dbReference type="GO" id="GO:0004497">
    <property type="term" value="F:monooxygenase activity"/>
    <property type="evidence" value="ECO:0007669"/>
    <property type="project" value="UniProtKB-KW"/>
</dbReference>
<accession>A0A1L7XLL2</accession>
<organism evidence="7 8">
    <name type="scientific">Phialocephala subalpina</name>
    <dbReference type="NCBI Taxonomy" id="576137"/>
    <lineage>
        <taxon>Eukaryota</taxon>
        <taxon>Fungi</taxon>
        <taxon>Dikarya</taxon>
        <taxon>Ascomycota</taxon>
        <taxon>Pezizomycotina</taxon>
        <taxon>Leotiomycetes</taxon>
        <taxon>Helotiales</taxon>
        <taxon>Mollisiaceae</taxon>
        <taxon>Phialocephala</taxon>
        <taxon>Phialocephala fortinii species complex</taxon>
    </lineage>
</organism>
<dbReference type="GO" id="GO:0071949">
    <property type="term" value="F:FAD binding"/>
    <property type="evidence" value="ECO:0007669"/>
    <property type="project" value="InterPro"/>
</dbReference>
<evidence type="ECO:0000256" key="5">
    <source>
        <dbReference type="ARBA" id="ARBA00023033"/>
    </source>
</evidence>
<evidence type="ECO:0000256" key="3">
    <source>
        <dbReference type="ARBA" id="ARBA00022827"/>
    </source>
</evidence>
<feature type="domain" description="FAD-binding" evidence="6">
    <location>
        <begin position="13"/>
        <end position="357"/>
    </location>
</feature>
<dbReference type="Proteomes" id="UP000184330">
    <property type="component" value="Unassembled WGS sequence"/>
</dbReference>
<evidence type="ECO:0000313" key="8">
    <source>
        <dbReference type="Proteomes" id="UP000184330"/>
    </source>
</evidence>
<dbReference type="SUPFAM" id="SSF54373">
    <property type="entry name" value="FAD-linked reductases, C-terminal domain"/>
    <property type="match status" value="1"/>
</dbReference>
<dbReference type="Gene3D" id="3.50.50.60">
    <property type="entry name" value="FAD/NAD(P)-binding domain"/>
    <property type="match status" value="1"/>
</dbReference>